<name>A0ABW5NJY6_9SPHI</name>
<proteinExistence type="predicted"/>
<comment type="caution">
    <text evidence="1">The sequence shown here is derived from an EMBL/GenBank/DDBJ whole genome shotgun (WGS) entry which is preliminary data.</text>
</comment>
<sequence>MKKITAIFIISSLIGCKTDYLPENTDSHISNISANANNTLNTYYSTDFDWSTSSILLKNNNGVPTEVPLPWIGGVPSTIPTRILEDMSKANGWELYYNFPDWNLSVYNQNYLIFHNRFTGVLRVFTYNFDHSINNSEGLFNVQIEGIKSTSLLAMKDPLIGDFKTSNPNIIISNDSDGDLSGFRVGWNSFDIPLVYDGDISSSDKLKISIHSDQKQLSTIAMTGTFSSTTKGTLTTTSSSNPLSSLINASIKQGGTKAKEFLENKISGDTIKGKSGILPLLISNSVNLVSNLATSGITGIFSSFIGKFGSTSSSSQSINLNTEGKITSSGTILTGIPGIIVSAKNFALPGTNYIDGGILPSQGGLLGSWTLKQRPVVSYGKFARGTRDDLIQSYTIDNSSIEVVLNSKTAEAISDYTVTTELWYYDKYMGVNKPTFNNSNTGGTEPYIYGIKKVSNSNEHAGELIYKDDQNEFYRNARGVYVQNMDWIEFRDASRKNVPMNNYDPSFIVKVTLVLYPKSPYNTDPIVMTRTYLPLYK</sequence>
<evidence type="ECO:0000313" key="1">
    <source>
        <dbReference type="EMBL" id="MFD2599021.1"/>
    </source>
</evidence>
<dbReference type="EMBL" id="JBHUMA010000006">
    <property type="protein sequence ID" value="MFD2599021.1"/>
    <property type="molecule type" value="Genomic_DNA"/>
</dbReference>
<gene>
    <name evidence="1" type="ORF">ACFSQ3_08650</name>
</gene>
<organism evidence="1 2">
    <name type="scientific">Sphingobacterium corticis</name>
    <dbReference type="NCBI Taxonomy" id="1812823"/>
    <lineage>
        <taxon>Bacteria</taxon>
        <taxon>Pseudomonadati</taxon>
        <taxon>Bacteroidota</taxon>
        <taxon>Sphingobacteriia</taxon>
        <taxon>Sphingobacteriales</taxon>
        <taxon>Sphingobacteriaceae</taxon>
        <taxon>Sphingobacterium</taxon>
    </lineage>
</organism>
<dbReference type="RefSeq" id="WP_380869149.1">
    <property type="nucleotide sequence ID" value="NZ_JBHUMA010000006.1"/>
</dbReference>
<reference evidence="2" key="1">
    <citation type="journal article" date="2019" name="Int. J. Syst. Evol. Microbiol.">
        <title>The Global Catalogue of Microorganisms (GCM) 10K type strain sequencing project: providing services to taxonomists for standard genome sequencing and annotation.</title>
        <authorList>
            <consortium name="The Broad Institute Genomics Platform"/>
            <consortium name="The Broad Institute Genome Sequencing Center for Infectious Disease"/>
            <person name="Wu L."/>
            <person name="Ma J."/>
        </authorList>
    </citation>
    <scope>NUCLEOTIDE SEQUENCE [LARGE SCALE GENOMIC DNA]</scope>
    <source>
        <strain evidence="2">KCTC 42248</strain>
    </source>
</reference>
<evidence type="ECO:0000313" key="2">
    <source>
        <dbReference type="Proteomes" id="UP001597393"/>
    </source>
</evidence>
<keyword evidence="2" id="KW-1185">Reference proteome</keyword>
<dbReference type="PROSITE" id="PS51257">
    <property type="entry name" value="PROKAR_LIPOPROTEIN"/>
    <property type="match status" value="1"/>
</dbReference>
<dbReference type="Proteomes" id="UP001597393">
    <property type="component" value="Unassembled WGS sequence"/>
</dbReference>
<accession>A0ABW5NJY6</accession>
<protein>
    <submittedName>
        <fullName evidence="1">Uncharacterized protein</fullName>
    </submittedName>
</protein>